<accession>A0A2X3CYJ9</accession>
<dbReference type="AlphaFoldDB" id="A0A2X3CYJ9"/>
<keyword evidence="1" id="KW-0472">Membrane</keyword>
<evidence type="ECO:0000313" key="3">
    <source>
        <dbReference type="Proteomes" id="UP000251123"/>
    </source>
</evidence>
<keyword evidence="1" id="KW-0812">Transmembrane</keyword>
<reference evidence="2 3" key="1">
    <citation type="submission" date="2018-06" db="EMBL/GenBank/DDBJ databases">
        <authorList>
            <consortium name="Pathogen Informatics"/>
            <person name="Doyle S."/>
        </authorList>
    </citation>
    <scope>NUCLEOTIDE SEQUENCE [LARGE SCALE GENOMIC DNA]</scope>
    <source>
        <strain evidence="2 3">NCTC9601</strain>
    </source>
</reference>
<dbReference type="Proteomes" id="UP000251123">
    <property type="component" value="Unassembled WGS sequence"/>
</dbReference>
<name>A0A2X3CYJ9_KLEPN</name>
<keyword evidence="1" id="KW-1133">Transmembrane helix</keyword>
<feature type="transmembrane region" description="Helical" evidence="1">
    <location>
        <begin position="20"/>
        <end position="39"/>
    </location>
</feature>
<gene>
    <name evidence="2" type="primary">dgoT_4</name>
    <name evidence="2" type="ORF">NCTC9601_04860</name>
</gene>
<evidence type="ECO:0000313" key="2">
    <source>
        <dbReference type="EMBL" id="SQC17694.1"/>
    </source>
</evidence>
<evidence type="ECO:0000256" key="1">
    <source>
        <dbReference type="SAM" id="Phobius"/>
    </source>
</evidence>
<protein>
    <submittedName>
        <fullName evidence="2">D-galactonate transporter</fullName>
    </submittedName>
</protein>
<dbReference type="SUPFAM" id="SSF103473">
    <property type="entry name" value="MFS general substrate transporter"/>
    <property type="match status" value="1"/>
</dbReference>
<dbReference type="EMBL" id="UASN01000022">
    <property type="protein sequence ID" value="SQC17694.1"/>
    <property type="molecule type" value="Genomic_DNA"/>
</dbReference>
<organism evidence="2 3">
    <name type="scientific">Klebsiella pneumoniae</name>
    <dbReference type="NCBI Taxonomy" id="573"/>
    <lineage>
        <taxon>Bacteria</taxon>
        <taxon>Pseudomonadati</taxon>
        <taxon>Pseudomonadota</taxon>
        <taxon>Gammaproteobacteria</taxon>
        <taxon>Enterobacterales</taxon>
        <taxon>Enterobacteriaceae</taxon>
        <taxon>Klebsiella/Raoultella group</taxon>
        <taxon>Klebsiella</taxon>
        <taxon>Klebsiella pneumoniae complex</taxon>
    </lineage>
</organism>
<proteinExistence type="predicted"/>
<dbReference type="InterPro" id="IPR036259">
    <property type="entry name" value="MFS_trans_sf"/>
</dbReference>
<sequence>MWVWLSSPPLLIWIQELLSWHWVFIVTGGIGIIWSLIWFKVYQPPRLTKSISKAELDYIRDGGGLVDGDAPVKKEARQPLSESGLEAGFSPQAGWRLPWTVRGNLDAVVLPDLVSELLNPGKRHHRAEGRAL</sequence>